<dbReference type="AlphaFoldDB" id="A0A7R8ANP8"/>
<dbReference type="KEGG" id="apuu:APUU_50910S"/>
<reference evidence="1" key="2">
    <citation type="submission" date="2021-02" db="EMBL/GenBank/DDBJ databases">
        <title>Aspergillus puulaauensis MK2 genome sequence.</title>
        <authorList>
            <person name="Futagami T."/>
            <person name="Mori K."/>
            <person name="Kadooka C."/>
            <person name="Tanaka T."/>
        </authorList>
    </citation>
    <scope>NUCLEOTIDE SEQUENCE</scope>
    <source>
        <strain evidence="1">MK2</strain>
    </source>
</reference>
<proteinExistence type="predicted"/>
<dbReference type="GeneID" id="64976204"/>
<sequence length="544" mass="62194">MSPNEGGYNSKHSYYTNDLDDLTCIDEYFDPAIWNLFRSPHQYKDDNEWESLVNLVDQLSGLQDLVWACEVPFPPPLLDILHQKLPDCRLHNMAFKLPSLHYHAHYPQDVDNRDFTLATSPNLTSALVPISHYDHDGNVAYNEEAVIQMSAELALNLREVHVARRPIEACNTRYEAIKRGRPPWPGFFPNSPTKHGSGPLKQARLQRWSLNPAAIYTFKLWENKLDFSTLQVLHLWEVDVKTLLSASSHSFKSLRVLALHLKYPEDHNMDYSLDEAIYLDKAAASFVLALPPLKKVHFSGVHRHENTFQTILQLHGATLHTLSLILLPSSSLPGPLMTVSRVQQIQAHCPNIRDLRVSILRTRGNAAESEATIYQTLGLFTYLTHLELQLHLRDPYPESLVNDADYIDPQQIPDQELLVRAAVDEPLAREIFTKIITAGARSLQYLRVKTSTTWIPQNIKPIASIMARHWDCIRIPRVGNNPADIQVDVKEIGTRLRDLRRREHGGLKVGLAPYEKIFRELWPVKGESWEEDWHSFPLEASKGV</sequence>
<reference evidence="1" key="1">
    <citation type="submission" date="2021-01" db="EMBL/GenBank/DDBJ databases">
        <authorList>
            <consortium name="Aspergillus puulaauensis MK2 genome sequencing consortium"/>
            <person name="Kazuki M."/>
            <person name="Futagami T."/>
        </authorList>
    </citation>
    <scope>NUCLEOTIDE SEQUENCE</scope>
    <source>
        <strain evidence="1">MK2</strain>
    </source>
</reference>
<dbReference type="EMBL" id="AP024447">
    <property type="protein sequence ID" value="BCS26199.1"/>
    <property type="molecule type" value="Genomic_DNA"/>
</dbReference>
<evidence type="ECO:0000313" key="2">
    <source>
        <dbReference type="Proteomes" id="UP000654913"/>
    </source>
</evidence>
<organism evidence="1 2">
    <name type="scientific">Aspergillus puulaauensis</name>
    <dbReference type="NCBI Taxonomy" id="1220207"/>
    <lineage>
        <taxon>Eukaryota</taxon>
        <taxon>Fungi</taxon>
        <taxon>Dikarya</taxon>
        <taxon>Ascomycota</taxon>
        <taxon>Pezizomycotina</taxon>
        <taxon>Eurotiomycetes</taxon>
        <taxon>Eurotiomycetidae</taxon>
        <taxon>Eurotiales</taxon>
        <taxon>Aspergillaceae</taxon>
        <taxon>Aspergillus</taxon>
    </lineage>
</organism>
<evidence type="ECO:0000313" key="1">
    <source>
        <dbReference type="EMBL" id="BCS26199.1"/>
    </source>
</evidence>
<protein>
    <submittedName>
        <fullName evidence="1">Uncharacterized protein</fullName>
    </submittedName>
</protein>
<dbReference type="Proteomes" id="UP000654913">
    <property type="component" value="Chromosome 5"/>
</dbReference>
<dbReference type="RefSeq" id="XP_041558393.1">
    <property type="nucleotide sequence ID" value="XM_041705960.1"/>
</dbReference>
<name>A0A7R8ANP8_9EURO</name>
<gene>
    <name evidence="1" type="ORF">APUU_50910S</name>
</gene>
<accession>A0A7R8ANP8</accession>
<keyword evidence="2" id="KW-1185">Reference proteome</keyword>
<dbReference type="OrthoDB" id="3945550at2759"/>